<dbReference type="RefSeq" id="WP_063708380.1">
    <property type="nucleotide sequence ID" value="NZ_LUUB01000119.1"/>
</dbReference>
<dbReference type="PANTHER" id="PTHR11895:SF170">
    <property type="entry name" value="AMIDASE"/>
    <property type="match status" value="1"/>
</dbReference>
<feature type="domain" description="Amidase" evidence="3">
    <location>
        <begin position="73"/>
        <end position="489"/>
    </location>
</feature>
<sequence>MSPKLPTIDQILNIAEFYGMHLNEEDAASFRGLMAGSMASYARLDELAEPKLPVKYPRAPGYRPSLEENKYNAWYWKTDIKGSGEGPLAGKSVAIKDNICVAGVPMMNGSRVLEGYVPEVDATVVTRILDAGGTIAGKAACEDLCFSAGSHTCATGPIRNPHNLEHSTGGSSGGSAALVAAKEVDMALGGDQGGSIRTPSCWCGAYGLKPTWGLVPMTGGMPISYSVDHCGPICGSTEDIARLLAVIAGPDGYDPRTVVAKVQDYVGALSRGVKGMKIALMKEGFGHPTSDRTTDEKVRGAIAEFSALGATVDEVSVPMHYDGPHIWTGVILEGAAEMMIKGYAMGNNWSGYYTTSLQEAFARGWQSRPDDVSETVKLVLILGEYMHRRYHNRYHAKAQNLRVLLRKAYDDILDAYDLIAMPTIPFPATKIPPADCSREHYVDAALNMQQNTCPFDVSGHPAFTVPCGRVGGLPIGMMLVGHHFDEATLISAGQAFEQIGNWQSR</sequence>
<dbReference type="Gene3D" id="1.10.20.60">
    <property type="entry name" value="Glu-tRNAGln amidotransferase C subunit, N-terminal domain"/>
    <property type="match status" value="1"/>
</dbReference>
<evidence type="ECO:0000259" key="3">
    <source>
        <dbReference type="Pfam" id="PF01425"/>
    </source>
</evidence>
<dbReference type="STRING" id="1505087.AYJ54_33135"/>
<name>A0A176Y7L5_9BRAD</name>
<evidence type="ECO:0000256" key="2">
    <source>
        <dbReference type="ARBA" id="ARBA00021874"/>
    </source>
</evidence>
<dbReference type="EMBL" id="LUUB01000119">
    <property type="protein sequence ID" value="OAE99599.1"/>
    <property type="molecule type" value="Genomic_DNA"/>
</dbReference>
<dbReference type="NCBIfam" id="NF005565">
    <property type="entry name" value="PRK07235.1"/>
    <property type="match status" value="1"/>
</dbReference>
<comment type="function">
    <text evidence="1">Hydrolyzes indole-3-acetamide (IAM) into indole-3-acetic acid (IAA).</text>
</comment>
<dbReference type="Gene3D" id="3.90.1300.10">
    <property type="entry name" value="Amidase signature (AS) domain"/>
    <property type="match status" value="1"/>
</dbReference>
<comment type="caution">
    <text evidence="4">The sequence shown here is derived from an EMBL/GenBank/DDBJ whole genome shotgun (WGS) entry which is preliminary data.</text>
</comment>
<dbReference type="Proteomes" id="UP000076959">
    <property type="component" value="Unassembled WGS sequence"/>
</dbReference>
<dbReference type="SUPFAM" id="SSF75304">
    <property type="entry name" value="Amidase signature (AS) enzymes"/>
    <property type="match status" value="1"/>
</dbReference>
<dbReference type="Pfam" id="PF01425">
    <property type="entry name" value="Amidase"/>
    <property type="match status" value="1"/>
</dbReference>
<dbReference type="InterPro" id="IPR000120">
    <property type="entry name" value="Amidase"/>
</dbReference>
<gene>
    <name evidence="4" type="ORF">AYJ54_33135</name>
</gene>
<evidence type="ECO:0000256" key="1">
    <source>
        <dbReference type="ARBA" id="ARBA00003871"/>
    </source>
</evidence>
<dbReference type="OrthoDB" id="9811471at2"/>
<dbReference type="InterPro" id="IPR036928">
    <property type="entry name" value="AS_sf"/>
</dbReference>
<keyword evidence="5" id="KW-1185">Reference proteome</keyword>
<proteinExistence type="predicted"/>
<evidence type="ECO:0000313" key="5">
    <source>
        <dbReference type="Proteomes" id="UP000076959"/>
    </source>
</evidence>
<evidence type="ECO:0000313" key="4">
    <source>
        <dbReference type="EMBL" id="OAE99599.1"/>
    </source>
</evidence>
<dbReference type="AlphaFoldDB" id="A0A176Y7L5"/>
<dbReference type="PANTHER" id="PTHR11895">
    <property type="entry name" value="TRANSAMIDASE"/>
    <property type="match status" value="1"/>
</dbReference>
<accession>A0A176Y7L5</accession>
<dbReference type="InterPro" id="IPR020556">
    <property type="entry name" value="Amidase_CS"/>
</dbReference>
<dbReference type="InterPro" id="IPR023631">
    <property type="entry name" value="Amidase_dom"/>
</dbReference>
<organism evidence="4 5">
    <name type="scientific">Bradyrhizobium centrolobii</name>
    <dbReference type="NCBI Taxonomy" id="1505087"/>
    <lineage>
        <taxon>Bacteria</taxon>
        <taxon>Pseudomonadati</taxon>
        <taxon>Pseudomonadota</taxon>
        <taxon>Alphaproteobacteria</taxon>
        <taxon>Hyphomicrobiales</taxon>
        <taxon>Nitrobacteraceae</taxon>
        <taxon>Bradyrhizobium</taxon>
    </lineage>
</organism>
<reference evidence="4 5" key="1">
    <citation type="submission" date="2016-03" db="EMBL/GenBank/DDBJ databases">
        <title>Draft Genome Sequence of the Strain BR 10245 (Bradyrhizobium sp.) isolated from nodules of Centrolobium paraense.</title>
        <authorList>
            <person name="Simoes-Araujo J.L.Sr."/>
            <person name="Barauna A.C."/>
            <person name="Silva K."/>
            <person name="Zilli J.E."/>
        </authorList>
    </citation>
    <scope>NUCLEOTIDE SEQUENCE [LARGE SCALE GENOMIC DNA]</scope>
    <source>
        <strain evidence="4 5">BR 10245</strain>
    </source>
</reference>
<protein>
    <recommendedName>
        <fullName evidence="2">Indoleacetamide hydrolase</fullName>
    </recommendedName>
</protein>
<dbReference type="PROSITE" id="PS00571">
    <property type="entry name" value="AMIDASES"/>
    <property type="match status" value="1"/>
</dbReference>
<dbReference type="GO" id="GO:0003824">
    <property type="term" value="F:catalytic activity"/>
    <property type="evidence" value="ECO:0007669"/>
    <property type="project" value="InterPro"/>
</dbReference>